<dbReference type="SUPFAM" id="SSF52172">
    <property type="entry name" value="CheY-like"/>
    <property type="match status" value="1"/>
</dbReference>
<evidence type="ECO:0000256" key="2">
    <source>
        <dbReference type="ARBA" id="ARBA00023125"/>
    </source>
</evidence>
<reference evidence="6" key="2">
    <citation type="journal article" date="2021" name="PeerJ">
        <title>Extensive microbial diversity within the chicken gut microbiome revealed by metagenomics and culture.</title>
        <authorList>
            <person name="Gilroy R."/>
            <person name="Ravi A."/>
            <person name="Getino M."/>
            <person name="Pursley I."/>
            <person name="Horton D.L."/>
            <person name="Alikhan N.F."/>
            <person name="Baker D."/>
            <person name="Gharbi K."/>
            <person name="Hall N."/>
            <person name="Watson M."/>
            <person name="Adriaenssens E.M."/>
            <person name="Foster-Nyarko E."/>
            <person name="Jarju S."/>
            <person name="Secka A."/>
            <person name="Antonio M."/>
            <person name="Oren A."/>
            <person name="Chaudhuri R.R."/>
            <person name="La Ragione R."/>
            <person name="Hildebrand F."/>
            <person name="Pallen M.J."/>
        </authorList>
    </citation>
    <scope>NUCLEOTIDE SEQUENCE</scope>
    <source>
        <strain evidence="6">CHK152-2871</strain>
    </source>
</reference>
<accession>A0A9D1FJB2</accession>
<dbReference type="InterPro" id="IPR011006">
    <property type="entry name" value="CheY-like_superfamily"/>
</dbReference>
<dbReference type="Proteomes" id="UP000886865">
    <property type="component" value="Unassembled WGS sequence"/>
</dbReference>
<dbReference type="Pfam" id="PF00196">
    <property type="entry name" value="GerE"/>
    <property type="match status" value="1"/>
</dbReference>
<keyword evidence="2" id="KW-0238">DNA-binding</keyword>
<dbReference type="InterPro" id="IPR001789">
    <property type="entry name" value="Sig_transdc_resp-reg_receiver"/>
</dbReference>
<gene>
    <name evidence="6" type="ORF">IAA86_06000</name>
</gene>
<dbReference type="Gene3D" id="3.40.50.2300">
    <property type="match status" value="1"/>
</dbReference>
<dbReference type="InterPro" id="IPR000792">
    <property type="entry name" value="Tscrpt_reg_LuxR_C"/>
</dbReference>
<dbReference type="GO" id="GO:0000160">
    <property type="term" value="P:phosphorelay signal transduction system"/>
    <property type="evidence" value="ECO:0007669"/>
    <property type="project" value="InterPro"/>
</dbReference>
<comment type="caution">
    <text evidence="6">The sequence shown here is derived from an EMBL/GenBank/DDBJ whole genome shotgun (WGS) entry which is preliminary data.</text>
</comment>
<feature type="modified residue" description="4-aspartylphosphate" evidence="3">
    <location>
        <position position="58"/>
    </location>
</feature>
<evidence type="ECO:0000259" key="4">
    <source>
        <dbReference type="PROSITE" id="PS50043"/>
    </source>
</evidence>
<dbReference type="SUPFAM" id="SSF46894">
    <property type="entry name" value="C-terminal effector domain of the bipartite response regulators"/>
    <property type="match status" value="1"/>
</dbReference>
<dbReference type="InterPro" id="IPR016032">
    <property type="entry name" value="Sig_transdc_resp-reg_C-effctor"/>
</dbReference>
<evidence type="ECO:0000313" key="6">
    <source>
        <dbReference type="EMBL" id="HIS74553.1"/>
    </source>
</evidence>
<name>A0A9D1FJB2_9BACT</name>
<dbReference type="CDD" id="cd17535">
    <property type="entry name" value="REC_NarL-like"/>
    <property type="match status" value="1"/>
</dbReference>
<feature type="domain" description="HTH luxR-type" evidence="4">
    <location>
        <begin position="154"/>
        <end position="219"/>
    </location>
</feature>
<reference evidence="6" key="1">
    <citation type="submission" date="2020-10" db="EMBL/GenBank/DDBJ databases">
        <authorList>
            <person name="Gilroy R."/>
        </authorList>
    </citation>
    <scope>NUCLEOTIDE SEQUENCE</scope>
    <source>
        <strain evidence="6">CHK152-2871</strain>
    </source>
</reference>
<dbReference type="InterPro" id="IPR039420">
    <property type="entry name" value="WalR-like"/>
</dbReference>
<dbReference type="AlphaFoldDB" id="A0A9D1FJB2"/>
<organism evidence="6 7">
    <name type="scientific">Candidatus Galligastranaerophilus intestinavium</name>
    <dbReference type="NCBI Taxonomy" id="2840836"/>
    <lineage>
        <taxon>Bacteria</taxon>
        <taxon>Candidatus Galligastranaerophilus</taxon>
    </lineage>
</organism>
<keyword evidence="1 3" id="KW-0597">Phosphoprotein</keyword>
<dbReference type="CDD" id="cd06170">
    <property type="entry name" value="LuxR_C_like"/>
    <property type="match status" value="1"/>
</dbReference>
<dbReference type="PRINTS" id="PR00038">
    <property type="entry name" value="HTHLUXR"/>
</dbReference>
<dbReference type="GO" id="GO:0006355">
    <property type="term" value="P:regulation of DNA-templated transcription"/>
    <property type="evidence" value="ECO:0007669"/>
    <property type="project" value="InterPro"/>
</dbReference>
<dbReference type="PROSITE" id="PS50043">
    <property type="entry name" value="HTH_LUXR_2"/>
    <property type="match status" value="1"/>
</dbReference>
<dbReference type="Pfam" id="PF00072">
    <property type="entry name" value="Response_reg"/>
    <property type="match status" value="1"/>
</dbReference>
<dbReference type="PANTHER" id="PTHR43214">
    <property type="entry name" value="TWO-COMPONENT RESPONSE REGULATOR"/>
    <property type="match status" value="1"/>
</dbReference>
<protein>
    <submittedName>
        <fullName evidence="6">Response regulator transcription factor</fullName>
    </submittedName>
</protein>
<feature type="domain" description="Response regulatory" evidence="5">
    <location>
        <begin position="7"/>
        <end position="123"/>
    </location>
</feature>
<dbReference type="InterPro" id="IPR058245">
    <property type="entry name" value="NreC/VraR/RcsB-like_REC"/>
</dbReference>
<dbReference type="PANTHER" id="PTHR43214:SF43">
    <property type="entry name" value="TWO-COMPONENT RESPONSE REGULATOR"/>
    <property type="match status" value="1"/>
</dbReference>
<sequence>MNENKIKILIVEDHMVARMGIAIIVENTPNFELVGQAQDGQEGVSLALHLKPDVILMDIGLPKIDGIEATRKIKEAKLNSSILMFTSRDSSDDIFAALRAGADGYIMKGSDEKTLKNAIEAVNQKAGWLDPQIARVVLSSINEQKENTQDKTKSLNNKYGLTKKELEVLSLIVDGLSNQEIAQKLVVSLSTTKAHVHSILQKLYLTDRTKAAITALKEGLV</sequence>
<dbReference type="SMART" id="SM00448">
    <property type="entry name" value="REC"/>
    <property type="match status" value="1"/>
</dbReference>
<dbReference type="SMART" id="SM00421">
    <property type="entry name" value="HTH_LUXR"/>
    <property type="match status" value="1"/>
</dbReference>
<dbReference type="PROSITE" id="PS50110">
    <property type="entry name" value="RESPONSE_REGULATORY"/>
    <property type="match status" value="1"/>
</dbReference>
<evidence type="ECO:0000256" key="3">
    <source>
        <dbReference type="PROSITE-ProRule" id="PRU00169"/>
    </source>
</evidence>
<evidence type="ECO:0000259" key="5">
    <source>
        <dbReference type="PROSITE" id="PS50110"/>
    </source>
</evidence>
<proteinExistence type="predicted"/>
<dbReference type="EMBL" id="DVJQ01000049">
    <property type="protein sequence ID" value="HIS74553.1"/>
    <property type="molecule type" value="Genomic_DNA"/>
</dbReference>
<evidence type="ECO:0000256" key="1">
    <source>
        <dbReference type="ARBA" id="ARBA00022553"/>
    </source>
</evidence>
<dbReference type="GO" id="GO:0003677">
    <property type="term" value="F:DNA binding"/>
    <property type="evidence" value="ECO:0007669"/>
    <property type="project" value="UniProtKB-KW"/>
</dbReference>
<evidence type="ECO:0000313" key="7">
    <source>
        <dbReference type="Proteomes" id="UP000886865"/>
    </source>
</evidence>